<organism evidence="3 4">
    <name type="scientific">Paenibacillus oenotherae</name>
    <dbReference type="NCBI Taxonomy" id="1435645"/>
    <lineage>
        <taxon>Bacteria</taxon>
        <taxon>Bacillati</taxon>
        <taxon>Bacillota</taxon>
        <taxon>Bacilli</taxon>
        <taxon>Bacillales</taxon>
        <taxon>Paenibacillaceae</taxon>
        <taxon>Paenibacillus</taxon>
    </lineage>
</organism>
<evidence type="ECO:0000256" key="1">
    <source>
        <dbReference type="ARBA" id="ARBA00007637"/>
    </source>
</evidence>
<keyword evidence="4" id="KW-1185">Reference proteome</keyword>
<dbReference type="GO" id="GO:0008446">
    <property type="term" value="F:GDP-mannose 4,6-dehydratase activity"/>
    <property type="evidence" value="ECO:0007669"/>
    <property type="project" value="UniProtKB-EC"/>
</dbReference>
<feature type="domain" description="NAD-dependent epimerase/dehydratase" evidence="2">
    <location>
        <begin position="4"/>
        <end position="224"/>
    </location>
</feature>
<name>A0ABS7D3M8_9BACL</name>
<accession>A0ABS7D3M8</accession>
<protein>
    <submittedName>
        <fullName evidence="3">GDP-mannose 4,6-dehydratase</fullName>
        <ecNumber evidence="3">4.2.1.47</ecNumber>
    </submittedName>
</protein>
<dbReference type="Proteomes" id="UP000812277">
    <property type="component" value="Unassembled WGS sequence"/>
</dbReference>
<dbReference type="Gene3D" id="3.90.25.10">
    <property type="entry name" value="UDP-galactose 4-epimerase, domain 1"/>
    <property type="match status" value="1"/>
</dbReference>
<dbReference type="InterPro" id="IPR001509">
    <property type="entry name" value="Epimerase_deHydtase"/>
</dbReference>
<proteinExistence type="inferred from homology"/>
<sequence>MRAVVTGGAGFIGSRLAASLLSAGYEVVVVDDLSSGSISNIPSGARFLSLNVNDGELPALLADMRPHLVYHLAEQADVSRSLFDPSADMTTNVIGTLRVLEGCRLASAKIILASTAAVFGKAGQRILDENTPESPVSSYGLSKRTAERYATWYWRMHGVPYTILRFANVYGPGQRARGDGGVVAVFLERMARGLPLVIHGKGNQVRDFVHVDDVVRACVNAASRAACETIHIGTGEAWSINAVAGELAKLHDAPLDIRHGDARPADVARSVFMPDKAARMLGWIPSIRFVDGLRSTYQSVFNRSDKDEDQAQP</sequence>
<evidence type="ECO:0000313" key="4">
    <source>
        <dbReference type="Proteomes" id="UP000812277"/>
    </source>
</evidence>
<evidence type="ECO:0000313" key="3">
    <source>
        <dbReference type="EMBL" id="MBW7474535.1"/>
    </source>
</evidence>
<evidence type="ECO:0000259" key="2">
    <source>
        <dbReference type="Pfam" id="PF01370"/>
    </source>
</evidence>
<dbReference type="EC" id="4.2.1.47" evidence="3"/>
<comment type="caution">
    <text evidence="3">The sequence shown here is derived from an EMBL/GenBank/DDBJ whole genome shotgun (WGS) entry which is preliminary data.</text>
</comment>
<dbReference type="SUPFAM" id="SSF51735">
    <property type="entry name" value="NAD(P)-binding Rossmann-fold domains"/>
    <property type="match status" value="1"/>
</dbReference>
<keyword evidence="3" id="KW-0456">Lyase</keyword>
<gene>
    <name evidence="3" type="ORF">K0T92_07240</name>
</gene>
<reference evidence="3 4" key="1">
    <citation type="submission" date="2021-07" db="EMBL/GenBank/DDBJ databases">
        <title>Paenibacillus radiodurans sp. nov., isolated from the southeastern edge of Tengger Desert.</title>
        <authorList>
            <person name="Zhang G."/>
        </authorList>
    </citation>
    <scope>NUCLEOTIDE SEQUENCE [LARGE SCALE GENOMIC DNA]</scope>
    <source>
        <strain evidence="3 4">DT7-4</strain>
    </source>
</reference>
<dbReference type="Pfam" id="PF01370">
    <property type="entry name" value="Epimerase"/>
    <property type="match status" value="1"/>
</dbReference>
<dbReference type="InterPro" id="IPR036291">
    <property type="entry name" value="NAD(P)-bd_dom_sf"/>
</dbReference>
<comment type="similarity">
    <text evidence="1">Belongs to the NAD(P)-dependent epimerase/dehydratase family.</text>
</comment>
<dbReference type="EMBL" id="JAHZIJ010000003">
    <property type="protein sequence ID" value="MBW7474535.1"/>
    <property type="molecule type" value="Genomic_DNA"/>
</dbReference>
<dbReference type="RefSeq" id="WP_219871765.1">
    <property type="nucleotide sequence ID" value="NZ_JAHZIJ010000003.1"/>
</dbReference>
<dbReference type="PANTHER" id="PTHR43000">
    <property type="entry name" value="DTDP-D-GLUCOSE 4,6-DEHYDRATASE-RELATED"/>
    <property type="match status" value="1"/>
</dbReference>
<dbReference type="Gene3D" id="3.40.50.720">
    <property type="entry name" value="NAD(P)-binding Rossmann-like Domain"/>
    <property type="match status" value="1"/>
</dbReference>